<dbReference type="GO" id="GO:0051782">
    <property type="term" value="P:negative regulation of cell division"/>
    <property type="evidence" value="ECO:0007669"/>
    <property type="project" value="TreeGrafter"/>
</dbReference>
<evidence type="ECO:0000256" key="1">
    <source>
        <dbReference type="ARBA" id="ARBA00022741"/>
    </source>
</evidence>
<dbReference type="RefSeq" id="WP_090868218.1">
    <property type="nucleotide sequence ID" value="NZ_FOHE01000005.1"/>
</dbReference>
<dbReference type="AlphaFoldDB" id="A0A1I0BIP8"/>
<dbReference type="InterPro" id="IPR027417">
    <property type="entry name" value="P-loop_NTPase"/>
</dbReference>
<sequence length="275" mass="30269">MAMTNEGTSKNSNQLVAICSAVGGTGRTTLTVNVATRIANRGRKVSIVDGDLQFGDIAMALDLKPTYTIKEVAEVHDLDNILFYSSKHVSGMQILAAPTRPEYADLIPKDLFQEIVDAMKVETEFLFVETQSGLNEQTLELMDKAEQIMIVATPSMHVLKNTKLMIETLEALGLKKKAQIVINQFTPTSVVGPKKIQEILGIEKIYVLADDSKLVNESLDLGVPIVTTKPKHDFAKGIEKIAVDLIGNDDSTNRKDTLFQSISKFYPKRLEGENS</sequence>
<dbReference type="SUPFAM" id="SSF52540">
    <property type="entry name" value="P-loop containing nucleoside triphosphate hydrolases"/>
    <property type="match status" value="1"/>
</dbReference>
<dbReference type="PANTHER" id="PTHR43384:SF13">
    <property type="entry name" value="SLR0110 PROTEIN"/>
    <property type="match status" value="1"/>
</dbReference>
<organism evidence="3 4">
    <name type="scientific">Oceanobacillus limi</name>
    <dbReference type="NCBI Taxonomy" id="930131"/>
    <lineage>
        <taxon>Bacteria</taxon>
        <taxon>Bacillati</taxon>
        <taxon>Bacillota</taxon>
        <taxon>Bacilli</taxon>
        <taxon>Bacillales</taxon>
        <taxon>Bacillaceae</taxon>
        <taxon>Oceanobacillus</taxon>
    </lineage>
</organism>
<accession>A0A1I0BIP8</accession>
<dbReference type="STRING" id="930131.SAMN05216389_10516"/>
<dbReference type="GO" id="GO:0005524">
    <property type="term" value="F:ATP binding"/>
    <property type="evidence" value="ECO:0007669"/>
    <property type="project" value="UniProtKB-KW"/>
</dbReference>
<dbReference type="GO" id="GO:0005829">
    <property type="term" value="C:cytosol"/>
    <property type="evidence" value="ECO:0007669"/>
    <property type="project" value="TreeGrafter"/>
</dbReference>
<evidence type="ECO:0000313" key="4">
    <source>
        <dbReference type="Proteomes" id="UP000198618"/>
    </source>
</evidence>
<proteinExistence type="predicted"/>
<gene>
    <name evidence="3" type="ORF">SAMN05216389_10516</name>
</gene>
<dbReference type="Proteomes" id="UP000198618">
    <property type="component" value="Unassembled WGS sequence"/>
</dbReference>
<keyword evidence="2" id="KW-0067">ATP-binding</keyword>
<dbReference type="OrthoDB" id="9794577at2"/>
<protein>
    <submittedName>
        <fullName evidence="3">Pilus assembly protein CpaE</fullName>
    </submittedName>
</protein>
<evidence type="ECO:0000313" key="3">
    <source>
        <dbReference type="EMBL" id="SET06111.1"/>
    </source>
</evidence>
<evidence type="ECO:0000256" key="2">
    <source>
        <dbReference type="ARBA" id="ARBA00022840"/>
    </source>
</evidence>
<dbReference type="PANTHER" id="PTHR43384">
    <property type="entry name" value="SEPTUM SITE-DETERMINING PROTEIN MIND HOMOLOG, CHLOROPLASTIC-RELATED"/>
    <property type="match status" value="1"/>
</dbReference>
<dbReference type="Pfam" id="PF10609">
    <property type="entry name" value="ParA"/>
    <property type="match status" value="1"/>
</dbReference>
<keyword evidence="1" id="KW-0547">Nucleotide-binding</keyword>
<reference evidence="3 4" key="1">
    <citation type="submission" date="2016-10" db="EMBL/GenBank/DDBJ databases">
        <authorList>
            <person name="de Groot N.N."/>
        </authorList>
    </citation>
    <scope>NUCLEOTIDE SEQUENCE [LARGE SCALE GENOMIC DNA]</scope>
    <source>
        <strain evidence="3 4">IBRC-M 10780</strain>
    </source>
</reference>
<name>A0A1I0BIP8_9BACI</name>
<dbReference type="EMBL" id="FOHE01000005">
    <property type="protein sequence ID" value="SET06111.1"/>
    <property type="molecule type" value="Genomic_DNA"/>
</dbReference>
<dbReference type="InterPro" id="IPR033756">
    <property type="entry name" value="YlxH/NBP35"/>
</dbReference>
<dbReference type="GO" id="GO:0009898">
    <property type="term" value="C:cytoplasmic side of plasma membrane"/>
    <property type="evidence" value="ECO:0007669"/>
    <property type="project" value="TreeGrafter"/>
</dbReference>
<dbReference type="Gene3D" id="3.40.50.300">
    <property type="entry name" value="P-loop containing nucleotide triphosphate hydrolases"/>
    <property type="match status" value="1"/>
</dbReference>
<dbReference type="GO" id="GO:0016887">
    <property type="term" value="F:ATP hydrolysis activity"/>
    <property type="evidence" value="ECO:0007669"/>
    <property type="project" value="TreeGrafter"/>
</dbReference>
<dbReference type="InterPro" id="IPR050625">
    <property type="entry name" value="ParA/MinD_ATPase"/>
</dbReference>
<keyword evidence="4" id="KW-1185">Reference proteome</keyword>